<gene>
    <name evidence="2" type="ORF">GA0061102_100426</name>
</gene>
<dbReference type="AlphaFoldDB" id="A0A1C3UJ24"/>
<dbReference type="Pfam" id="PF07330">
    <property type="entry name" value="DUF1467"/>
    <property type="match status" value="1"/>
</dbReference>
<accession>A0A1C3UJ24</accession>
<dbReference type="EMBL" id="FMAH01000004">
    <property type="protein sequence ID" value="SCB15377.1"/>
    <property type="molecule type" value="Genomic_DNA"/>
</dbReference>
<dbReference type="RefSeq" id="WP_092844834.1">
    <property type="nucleotide sequence ID" value="NZ_FMAH01000004.1"/>
</dbReference>
<feature type="transmembrane region" description="Helical" evidence="1">
    <location>
        <begin position="6"/>
        <end position="28"/>
    </location>
</feature>
<name>A0A1C3UJ24_9HYPH</name>
<dbReference type="OrthoDB" id="9804637at2"/>
<proteinExistence type="predicted"/>
<reference evidence="3" key="1">
    <citation type="submission" date="2016-08" db="EMBL/GenBank/DDBJ databases">
        <authorList>
            <person name="Varghese N."/>
            <person name="Submissions Spin"/>
        </authorList>
    </citation>
    <scope>NUCLEOTIDE SEQUENCE [LARGE SCALE GENOMIC DNA]</scope>
    <source>
        <strain evidence="3">HAMBI 2971</strain>
    </source>
</reference>
<dbReference type="STRING" id="411945.GA0061102_100426"/>
<keyword evidence="3" id="KW-1185">Reference proteome</keyword>
<organism evidence="2 3">
    <name type="scientific">Rhizobium miluonense</name>
    <dbReference type="NCBI Taxonomy" id="411945"/>
    <lineage>
        <taxon>Bacteria</taxon>
        <taxon>Pseudomonadati</taxon>
        <taxon>Pseudomonadota</taxon>
        <taxon>Alphaproteobacteria</taxon>
        <taxon>Hyphomicrobiales</taxon>
        <taxon>Rhizobiaceae</taxon>
        <taxon>Rhizobium/Agrobacterium group</taxon>
        <taxon>Rhizobium</taxon>
    </lineage>
</organism>
<dbReference type="Proteomes" id="UP000199435">
    <property type="component" value="Unassembled WGS sequence"/>
</dbReference>
<protein>
    <submittedName>
        <fullName evidence="2">Predicted secreted protein</fullName>
    </submittedName>
</protein>
<keyword evidence="1" id="KW-0472">Membrane</keyword>
<keyword evidence="1" id="KW-1133">Transmembrane helix</keyword>
<evidence type="ECO:0000313" key="3">
    <source>
        <dbReference type="Proteomes" id="UP000199435"/>
    </source>
</evidence>
<keyword evidence="1" id="KW-0812">Transmembrane</keyword>
<feature type="transmembrane region" description="Helical" evidence="1">
    <location>
        <begin position="54"/>
        <end position="72"/>
    </location>
</feature>
<sequence>MAQQIAASFAVYFVIWWITLFAVLPFGLRTQAEDEHVIAGTVESAPTKFRAGRVVFFTTLVSALIYGAWYIASHYFGLSIDSIPKIVPSYDK</sequence>
<dbReference type="InterPro" id="IPR009935">
    <property type="entry name" value="DUF1467"/>
</dbReference>
<evidence type="ECO:0000313" key="2">
    <source>
        <dbReference type="EMBL" id="SCB15377.1"/>
    </source>
</evidence>
<evidence type="ECO:0000256" key="1">
    <source>
        <dbReference type="SAM" id="Phobius"/>
    </source>
</evidence>